<evidence type="ECO:0000256" key="2">
    <source>
        <dbReference type="ARBA" id="ARBA00022561"/>
    </source>
</evidence>
<evidence type="ECO:0000256" key="3">
    <source>
        <dbReference type="ARBA" id="ARBA00022562"/>
    </source>
</evidence>
<keyword evidence="3" id="KW-1048">Host nucleus</keyword>
<evidence type="ECO:0000256" key="7">
    <source>
        <dbReference type="ARBA" id="ARBA00023296"/>
    </source>
</evidence>
<dbReference type="EMBL" id="KJ668231">
    <property type="protein sequence ID" value="AID52729.1"/>
    <property type="molecule type" value="Genomic_DNA"/>
</dbReference>
<keyword evidence="4" id="KW-1188">Viral release from host cell</keyword>
<dbReference type="HAMAP" id="MF_04025">
    <property type="entry name" value="HSV_CVC2"/>
    <property type="match status" value="1"/>
</dbReference>
<dbReference type="GeneID" id="19738327"/>
<dbReference type="OrthoDB" id="4434at10239"/>
<dbReference type="GO" id="GO:0043657">
    <property type="term" value="C:host cell"/>
    <property type="evidence" value="ECO:0007669"/>
    <property type="project" value="GOC"/>
</dbReference>
<accession>A0A068EVX5</accession>
<keyword evidence="6" id="KW-0231">Viral genome packaging</keyword>
<name>A0A068EVX5_9ALPH</name>
<evidence type="ECO:0000256" key="6">
    <source>
        <dbReference type="ARBA" id="ARBA00023219"/>
    </source>
</evidence>
<keyword evidence="2" id="KW-0167">Capsid protein</keyword>
<evidence type="ECO:0000256" key="8">
    <source>
        <dbReference type="SAM" id="MobiDB-lite"/>
    </source>
</evidence>
<reference evidence="9 10" key="1">
    <citation type="journal article" date="2014" name="Virus Res.">
        <title>Molecular characterization of the complete genome of falconid herpesvirus strain S-18.</title>
        <authorList>
            <person name="Spatz S.J."/>
            <person name="Volkening J.D."/>
            <person name="Ross T.A."/>
        </authorList>
    </citation>
    <scope>NUCLEOTIDE SEQUENCE [LARGE SCALE GENOMIC DNA]</scope>
    <source>
        <strain evidence="9">S-18</strain>
    </source>
</reference>
<dbReference type="GO" id="GO:0019072">
    <property type="term" value="P:viral genome packaging"/>
    <property type="evidence" value="ECO:0007669"/>
    <property type="project" value="InterPro"/>
</dbReference>
<dbReference type="GO" id="GO:0019028">
    <property type="term" value="C:viral capsid"/>
    <property type="evidence" value="ECO:0007669"/>
    <property type="project" value="UniProtKB-KW"/>
</dbReference>
<dbReference type="RefSeq" id="YP_009046523.1">
    <property type="nucleotide sequence ID" value="NC_024450.1"/>
</dbReference>
<sequence>MFAFDAMDIEDSVSVRIGDVRNFIAPPWPPRFWLDPVFNPSRESMEARLATATARNAAASAALDNLGARAATMTDEVDRRLKPLETQLMKMTAVLADLESAAAAAEMADAAADNDSGATAKSADVPDGTVDDSPRDVQIVKTDPSLRYDTNLPVDMLKVVYATRGASGSTGVVFGTWYRTLQESLVMEKPAATKRIDYQGGRISRTFVAAVVVSLQSSGRLYVGNRHYSALECALLCLYAFYSSTGGGGAPSSRSPDTFYTLIENTSLYLDHMATKISEEGTRPRYAFDQSRLPKGQFAASGASYERDALSGHSVLAALVKNRILPPAPDALPKSGVASEIDADQTAYADQVNHAAAALLGRAQPLFLMEDQTLLRATVDSIVAMLLLRRLLWNTNVYSDRTRNAFQLGAFIPGAVPGDQASRGPGGSTPDSAIKSDGRNVAFLFQKYVAPVYRINRDIELSQLFPGLVAVCLEGQNVQNGPRMSTRRILDVSAARSQTALLKLTALELENRCRTNVASVREVIDTHDGVTLQYERGLGALMQLQRPRASLFDSKILASFNVETDYDLHYFLCLGFVPKFTSAP</sequence>
<evidence type="ECO:0000256" key="4">
    <source>
        <dbReference type="ARBA" id="ARBA00022612"/>
    </source>
</evidence>
<dbReference type="InterPro" id="IPR002493">
    <property type="entry name" value="Herpes_UL25"/>
</dbReference>
<dbReference type="GO" id="GO:0046718">
    <property type="term" value="P:symbiont entry into host cell"/>
    <property type="evidence" value="ECO:0007669"/>
    <property type="project" value="UniProtKB-KW"/>
</dbReference>
<dbReference type="Pfam" id="PF01499">
    <property type="entry name" value="Herpes_UL25"/>
    <property type="match status" value="1"/>
</dbReference>
<keyword evidence="1" id="KW-1163">Viral penetration into host nucleus</keyword>
<keyword evidence="7" id="KW-1160">Virus entry into host cell</keyword>
<evidence type="ECO:0000313" key="9">
    <source>
        <dbReference type="EMBL" id="AID52729.1"/>
    </source>
</evidence>
<evidence type="ECO:0000313" key="10">
    <source>
        <dbReference type="Proteomes" id="UP000146149"/>
    </source>
</evidence>
<dbReference type="Proteomes" id="UP000146149">
    <property type="component" value="Segment"/>
</dbReference>
<proteinExistence type="inferred from homology"/>
<dbReference type="KEGG" id="vg:19738327"/>
<evidence type="ECO:0000256" key="5">
    <source>
        <dbReference type="ARBA" id="ARBA00022844"/>
    </source>
</evidence>
<keyword evidence="5" id="KW-0946">Virion</keyword>
<dbReference type="GO" id="GO:0075732">
    <property type="term" value="P:viral penetration into host nucleus"/>
    <property type="evidence" value="ECO:0007669"/>
    <property type="project" value="UniProtKB-KW"/>
</dbReference>
<evidence type="ECO:0000256" key="1">
    <source>
        <dbReference type="ARBA" id="ARBA00022524"/>
    </source>
</evidence>
<feature type="region of interest" description="Disordered" evidence="8">
    <location>
        <begin position="111"/>
        <end position="136"/>
    </location>
</feature>
<gene>
    <name evidence="9" type="ORF">FaHV1S18_039</name>
</gene>
<organism evidence="9 10">
    <name type="scientific">Falconid herpesvirus 1</name>
    <dbReference type="NCBI Taxonomy" id="1510155"/>
    <lineage>
        <taxon>Viruses</taxon>
        <taxon>Duplodnaviria</taxon>
        <taxon>Heunggongvirae</taxon>
        <taxon>Peploviricota</taxon>
        <taxon>Herviviricetes</taxon>
        <taxon>Herpesvirales</taxon>
        <taxon>Orthoherpesviridae</taxon>
        <taxon>Alphaherpesvirinae</taxon>
        <taxon>Mardivirus</taxon>
        <taxon>Mardivirus columbidalpha1</taxon>
    </lineage>
</organism>
<protein>
    <submittedName>
        <fullName evidence="9">DNA packaging tegument protein UL25</fullName>
    </submittedName>
</protein>